<reference evidence="1" key="2">
    <citation type="journal article" date="2020" name="Nat. Commun.">
        <title>Large-scale genome sequencing of mycorrhizal fungi provides insights into the early evolution of symbiotic traits.</title>
        <authorList>
            <person name="Miyauchi S."/>
            <person name="Kiss E."/>
            <person name="Kuo A."/>
            <person name="Drula E."/>
            <person name="Kohler A."/>
            <person name="Sanchez-Garcia M."/>
            <person name="Morin E."/>
            <person name="Andreopoulos B."/>
            <person name="Barry K.W."/>
            <person name="Bonito G."/>
            <person name="Buee M."/>
            <person name="Carver A."/>
            <person name="Chen C."/>
            <person name="Cichocki N."/>
            <person name="Clum A."/>
            <person name="Culley D."/>
            <person name="Crous P.W."/>
            <person name="Fauchery L."/>
            <person name="Girlanda M."/>
            <person name="Hayes R.D."/>
            <person name="Keri Z."/>
            <person name="LaButti K."/>
            <person name="Lipzen A."/>
            <person name="Lombard V."/>
            <person name="Magnuson J."/>
            <person name="Maillard F."/>
            <person name="Murat C."/>
            <person name="Nolan M."/>
            <person name="Ohm R.A."/>
            <person name="Pangilinan J."/>
            <person name="Pereira M.F."/>
            <person name="Perotto S."/>
            <person name="Peter M."/>
            <person name="Pfister S."/>
            <person name="Riley R."/>
            <person name="Sitrit Y."/>
            <person name="Stielow J.B."/>
            <person name="Szollosi G."/>
            <person name="Zifcakova L."/>
            <person name="Stursova M."/>
            <person name="Spatafora J.W."/>
            <person name="Tedersoo L."/>
            <person name="Vaario L.M."/>
            <person name="Yamada A."/>
            <person name="Yan M."/>
            <person name="Wang P."/>
            <person name="Xu J."/>
            <person name="Bruns T."/>
            <person name="Baldrian P."/>
            <person name="Vilgalys R."/>
            <person name="Dunand C."/>
            <person name="Henrissat B."/>
            <person name="Grigoriev I.V."/>
            <person name="Hibbett D."/>
            <person name="Nagy L.G."/>
            <person name="Martin F.M."/>
        </authorList>
    </citation>
    <scope>NUCLEOTIDE SEQUENCE</scope>
    <source>
        <strain evidence="1">Prilba</strain>
    </source>
</reference>
<dbReference type="EMBL" id="WHVB01000004">
    <property type="protein sequence ID" value="KAF8483640.1"/>
    <property type="molecule type" value="Genomic_DNA"/>
</dbReference>
<evidence type="ECO:0000313" key="1">
    <source>
        <dbReference type="EMBL" id="KAF8483640.1"/>
    </source>
</evidence>
<sequence>MRVSWCPEVGVIIFKPSALYQFCISTASYQSKGRHENQSPQEKFGTSRNYRRPPLLWDRMRFARGAFMNQTMPAVVPPHALAVIAVKKLAYINLQRPPRVSQQEHVVERRLDGELRKDKITGFEPRNGEPWAAAVGLIEGNRAYALVLYQVIVPYHISASMEVILVLQRQGHQYAFVVAMAQQVGVDECSFTNYCAVQTYDKFPSAKWSQTSRVSAPQLHKDCTASWSARHAVLYGAVHLGFPQSLTRSHVSPSRSQPPSSAHPMVIHMCGPPRHFEAEVLRHVVELAQAAEAP</sequence>
<dbReference type="Proteomes" id="UP000759537">
    <property type="component" value="Unassembled WGS sequence"/>
</dbReference>
<accession>A0A9P5N125</accession>
<name>A0A9P5N125_9AGAM</name>
<reference evidence="1" key="1">
    <citation type="submission" date="2019-10" db="EMBL/GenBank/DDBJ databases">
        <authorList>
            <consortium name="DOE Joint Genome Institute"/>
            <person name="Kuo A."/>
            <person name="Miyauchi S."/>
            <person name="Kiss E."/>
            <person name="Drula E."/>
            <person name="Kohler A."/>
            <person name="Sanchez-Garcia M."/>
            <person name="Andreopoulos B."/>
            <person name="Barry K.W."/>
            <person name="Bonito G."/>
            <person name="Buee M."/>
            <person name="Carver A."/>
            <person name="Chen C."/>
            <person name="Cichocki N."/>
            <person name="Clum A."/>
            <person name="Culley D."/>
            <person name="Crous P.W."/>
            <person name="Fauchery L."/>
            <person name="Girlanda M."/>
            <person name="Hayes R."/>
            <person name="Keri Z."/>
            <person name="LaButti K."/>
            <person name="Lipzen A."/>
            <person name="Lombard V."/>
            <person name="Magnuson J."/>
            <person name="Maillard F."/>
            <person name="Morin E."/>
            <person name="Murat C."/>
            <person name="Nolan M."/>
            <person name="Ohm R."/>
            <person name="Pangilinan J."/>
            <person name="Pereira M."/>
            <person name="Perotto S."/>
            <person name="Peter M."/>
            <person name="Riley R."/>
            <person name="Sitrit Y."/>
            <person name="Stielow B."/>
            <person name="Szollosi G."/>
            <person name="Zifcakova L."/>
            <person name="Stursova M."/>
            <person name="Spatafora J.W."/>
            <person name="Tedersoo L."/>
            <person name="Vaario L.-M."/>
            <person name="Yamada A."/>
            <person name="Yan M."/>
            <person name="Wang P."/>
            <person name="Xu J."/>
            <person name="Bruns T."/>
            <person name="Baldrian P."/>
            <person name="Vilgalys R."/>
            <person name="Henrissat B."/>
            <person name="Grigoriev I.V."/>
            <person name="Hibbett D."/>
            <person name="Nagy L.G."/>
            <person name="Martin F.M."/>
        </authorList>
    </citation>
    <scope>NUCLEOTIDE SEQUENCE</scope>
    <source>
        <strain evidence="1">Prilba</strain>
    </source>
</reference>
<protein>
    <submittedName>
        <fullName evidence="1">Uncharacterized protein</fullName>
    </submittedName>
</protein>
<keyword evidence="2" id="KW-1185">Reference proteome</keyword>
<comment type="caution">
    <text evidence="1">The sequence shown here is derived from an EMBL/GenBank/DDBJ whole genome shotgun (WGS) entry which is preliminary data.</text>
</comment>
<evidence type="ECO:0000313" key="2">
    <source>
        <dbReference type="Proteomes" id="UP000759537"/>
    </source>
</evidence>
<gene>
    <name evidence="1" type="ORF">DFH94DRAFT_680111</name>
</gene>
<dbReference type="AlphaFoldDB" id="A0A9P5N125"/>
<organism evidence="1 2">
    <name type="scientific">Russula ochroleuca</name>
    <dbReference type="NCBI Taxonomy" id="152965"/>
    <lineage>
        <taxon>Eukaryota</taxon>
        <taxon>Fungi</taxon>
        <taxon>Dikarya</taxon>
        <taxon>Basidiomycota</taxon>
        <taxon>Agaricomycotina</taxon>
        <taxon>Agaricomycetes</taxon>
        <taxon>Russulales</taxon>
        <taxon>Russulaceae</taxon>
        <taxon>Russula</taxon>
    </lineage>
</organism>
<proteinExistence type="predicted"/>